<dbReference type="PANTHER" id="PTHR36194">
    <property type="entry name" value="S-LAYER-LIKE PROTEIN"/>
    <property type="match status" value="1"/>
</dbReference>
<dbReference type="EMBL" id="BART01022944">
    <property type="protein sequence ID" value="GAH02641.1"/>
    <property type="molecule type" value="Genomic_DNA"/>
</dbReference>
<dbReference type="AlphaFoldDB" id="X1C3J5"/>
<comment type="caution">
    <text evidence="2">The sequence shown here is derived from an EMBL/GenBank/DDBJ whole genome shotgun (WGS) entry which is preliminary data.</text>
</comment>
<feature type="domain" description="PEGA" evidence="1">
    <location>
        <begin position="58"/>
        <end position="124"/>
    </location>
</feature>
<organism evidence="2">
    <name type="scientific">marine sediment metagenome</name>
    <dbReference type="NCBI Taxonomy" id="412755"/>
    <lineage>
        <taxon>unclassified sequences</taxon>
        <taxon>metagenomes</taxon>
        <taxon>ecological metagenomes</taxon>
    </lineage>
</organism>
<sequence length="287" mass="31882">DNLDSMEKTLKDYRSYVVDKSPVLHKEDIDIVAAEVEFYDTFIKDRRERIVVPPVGKGTLIIRPTPSDAKVSVSGQIPTTGVFEAELEIGTYDWTVSKFGFVSKSGTAEVLEDQVTEFSVELEEEVEPPVPPEEMEGTLIISIEPTDALIEVSGQPEITAPGTFTLLQGFYTLKASKERYETQITTIYIKAEEETRISLILKEIIIPPEIAIIRIESDPIGAAIFIDGINTFNITNTSLQVEPGAHTLTLKKRDFIDAEEEFEIKEGESLLFNLILEAIPVPPAPVP</sequence>
<evidence type="ECO:0000313" key="2">
    <source>
        <dbReference type="EMBL" id="GAH02641.1"/>
    </source>
</evidence>
<gene>
    <name evidence="2" type="ORF">S01H4_41891</name>
</gene>
<dbReference type="PANTHER" id="PTHR36194:SF1">
    <property type="entry name" value="S-LAYER-LIKE PROTEIN"/>
    <property type="match status" value="1"/>
</dbReference>
<accession>X1C3J5</accession>
<feature type="domain" description="PEGA" evidence="1">
    <location>
        <begin position="212"/>
        <end position="277"/>
    </location>
</feature>
<name>X1C3J5_9ZZZZ</name>
<protein>
    <recommendedName>
        <fullName evidence="1">PEGA domain-containing protein</fullName>
    </recommendedName>
</protein>
<feature type="non-terminal residue" evidence="2">
    <location>
        <position position="1"/>
    </location>
</feature>
<reference evidence="2" key="1">
    <citation type="journal article" date="2014" name="Front. Microbiol.">
        <title>High frequency of phylogenetically diverse reductive dehalogenase-homologous genes in deep subseafloor sedimentary metagenomes.</title>
        <authorList>
            <person name="Kawai M."/>
            <person name="Futagami T."/>
            <person name="Toyoda A."/>
            <person name="Takaki Y."/>
            <person name="Nishi S."/>
            <person name="Hori S."/>
            <person name="Arai W."/>
            <person name="Tsubouchi T."/>
            <person name="Morono Y."/>
            <person name="Uchiyama I."/>
            <person name="Ito T."/>
            <person name="Fujiyama A."/>
            <person name="Inagaki F."/>
            <person name="Takami H."/>
        </authorList>
    </citation>
    <scope>NUCLEOTIDE SEQUENCE</scope>
    <source>
        <strain evidence="2">Expedition CK06-06</strain>
    </source>
</reference>
<proteinExistence type="predicted"/>
<evidence type="ECO:0000259" key="1">
    <source>
        <dbReference type="Pfam" id="PF08308"/>
    </source>
</evidence>
<feature type="non-terminal residue" evidence="2">
    <location>
        <position position="287"/>
    </location>
</feature>
<dbReference type="Pfam" id="PF08308">
    <property type="entry name" value="PEGA"/>
    <property type="match status" value="3"/>
</dbReference>
<feature type="domain" description="PEGA" evidence="1">
    <location>
        <begin position="137"/>
        <end position="203"/>
    </location>
</feature>
<dbReference type="InterPro" id="IPR013229">
    <property type="entry name" value="PEGA"/>
</dbReference>